<dbReference type="Gene3D" id="3.30.70.2880">
    <property type="match status" value="1"/>
</dbReference>
<dbReference type="EMBL" id="JAAVXB010000001">
    <property type="protein sequence ID" value="NKF20916.1"/>
    <property type="molecule type" value="Genomic_DNA"/>
</dbReference>
<dbReference type="RefSeq" id="WP_168146173.1">
    <property type="nucleotide sequence ID" value="NZ_JAAVXB010000001.1"/>
</dbReference>
<name>A0A970B7Z7_9GAMM</name>
<dbReference type="InterPro" id="IPR038367">
    <property type="entry name" value="PelD_GGDEF_sf"/>
</dbReference>
<proteinExistence type="predicted"/>
<dbReference type="InterPro" id="IPR029016">
    <property type="entry name" value="GAF-like_dom_sf"/>
</dbReference>
<feature type="transmembrane region" description="Helical" evidence="1">
    <location>
        <begin position="20"/>
        <end position="38"/>
    </location>
</feature>
<feature type="transmembrane region" description="Helical" evidence="1">
    <location>
        <begin position="99"/>
        <end position="118"/>
    </location>
</feature>
<evidence type="ECO:0000313" key="4">
    <source>
        <dbReference type="Proteomes" id="UP000653472"/>
    </source>
</evidence>
<dbReference type="AlphaFoldDB" id="A0A970B7Z7"/>
<evidence type="ECO:0000313" key="3">
    <source>
        <dbReference type="EMBL" id="NKF20916.1"/>
    </source>
</evidence>
<feature type="transmembrane region" description="Helical" evidence="1">
    <location>
        <begin position="69"/>
        <end position="87"/>
    </location>
</feature>
<feature type="domain" description="PelD GGDEF" evidence="2">
    <location>
        <begin position="327"/>
        <end position="450"/>
    </location>
</feature>
<keyword evidence="1" id="KW-0812">Transmembrane</keyword>
<protein>
    <recommendedName>
        <fullName evidence="2">PelD GGDEF domain-containing protein</fullName>
    </recommendedName>
</protein>
<dbReference type="InterPro" id="IPR031583">
    <property type="entry name" value="PelD_GGDEF"/>
</dbReference>
<keyword evidence="1" id="KW-0472">Membrane</keyword>
<evidence type="ECO:0000259" key="2">
    <source>
        <dbReference type="Pfam" id="PF16963"/>
    </source>
</evidence>
<dbReference type="Proteomes" id="UP000653472">
    <property type="component" value="Unassembled WGS sequence"/>
</dbReference>
<organism evidence="3 4">
    <name type="scientific">Solimonas marina</name>
    <dbReference type="NCBI Taxonomy" id="2714601"/>
    <lineage>
        <taxon>Bacteria</taxon>
        <taxon>Pseudomonadati</taxon>
        <taxon>Pseudomonadota</taxon>
        <taxon>Gammaproteobacteria</taxon>
        <taxon>Nevskiales</taxon>
        <taxon>Nevskiaceae</taxon>
        <taxon>Solimonas</taxon>
    </lineage>
</organism>
<comment type="caution">
    <text evidence="3">The sequence shown here is derived from an EMBL/GenBank/DDBJ whole genome shotgun (WGS) entry which is preliminary data.</text>
</comment>
<sequence length="456" mass="50434">MPRNLAIDDIRYEPPSPRLAWLETAGLTLLIPVIGLLFHRADPMFVQGPFPWLILAPLAVGMRYGFLQGFVSGIATVLLLAAGWRFSAVHTLHDFPVEYALAALITGAIAGEFADGWLRRLGRMQILLDYRSSRQSEFTRSYHLLKVSHDQLEERLAGRQYSLRNALMDLRSSLVASDQRSLLEHNALRILEFLEIHGDLHQAALYPVDEQGRMQTGALARIGGTMPTVIPSHPMIVAALDSGRIVSVREQSFRQAEAHEQDDILAVIPLIDIDGRIRALVIATEMPFLSYNGDNLDLLGALGGSIGDFLATGVQRLEYAGREDDAAFVSRLQRWSVYADRYQLPSNIAAFDFAAGLSSLHGGLGLENLLFEQLRGLDEPLLVPGAASDTVLILMPLSDDQGAEGYRRRMFAQFAERLERELQPSDVSFTFVPVLPGRDPNTVVADLLTEARNARA</sequence>
<reference evidence="3" key="1">
    <citation type="submission" date="2020-03" db="EMBL/GenBank/DDBJ databases">
        <title>Solimonas marina sp. nov., isolated from deep seawater of the Pacific Ocean.</title>
        <authorList>
            <person name="Liu X."/>
            <person name="Lai Q."/>
            <person name="Sun F."/>
            <person name="Gai Y."/>
            <person name="Li G."/>
            <person name="Shao Z."/>
        </authorList>
    </citation>
    <scope>NUCLEOTIDE SEQUENCE</scope>
    <source>
        <strain evidence="3">C16B3</strain>
    </source>
</reference>
<keyword evidence="4" id="KW-1185">Reference proteome</keyword>
<evidence type="ECO:0000256" key="1">
    <source>
        <dbReference type="SAM" id="Phobius"/>
    </source>
</evidence>
<accession>A0A970B7Z7</accession>
<dbReference type="Pfam" id="PF16963">
    <property type="entry name" value="PelD_GGDEF"/>
    <property type="match status" value="1"/>
</dbReference>
<gene>
    <name evidence="3" type="ORF">G7Y82_01210</name>
</gene>
<keyword evidence="1" id="KW-1133">Transmembrane helix</keyword>
<dbReference type="Gene3D" id="3.30.450.40">
    <property type="match status" value="1"/>
</dbReference>